<organism evidence="2 3">
    <name type="scientific">Shewanella benthica KT99</name>
    <dbReference type="NCBI Taxonomy" id="314608"/>
    <lineage>
        <taxon>Bacteria</taxon>
        <taxon>Pseudomonadati</taxon>
        <taxon>Pseudomonadota</taxon>
        <taxon>Gammaproteobacteria</taxon>
        <taxon>Alteromonadales</taxon>
        <taxon>Shewanellaceae</taxon>
        <taxon>Shewanella</taxon>
    </lineage>
</organism>
<name>A9DGS2_9GAMM</name>
<evidence type="ECO:0000313" key="2">
    <source>
        <dbReference type="EMBL" id="EDP99273.1"/>
    </source>
</evidence>
<dbReference type="RefSeq" id="WP_005502228.1">
    <property type="nucleotide sequence ID" value="NZ_ABIC01000045.1"/>
</dbReference>
<comment type="caution">
    <text evidence="2">The sequence shown here is derived from an EMBL/GenBank/DDBJ whole genome shotgun (WGS) entry which is preliminary data.</text>
</comment>
<protein>
    <submittedName>
        <fullName evidence="2">Uncharacterized protein</fullName>
    </submittedName>
</protein>
<reference evidence="2 3" key="1">
    <citation type="submission" date="2007-10" db="EMBL/GenBank/DDBJ databases">
        <authorList>
            <person name="Yayanos A."/>
            <person name="Ferriera S."/>
            <person name="Johnson J."/>
            <person name="Kravitz S."/>
            <person name="Halpern A."/>
            <person name="Remington K."/>
            <person name="Beeson K."/>
            <person name="Tran B."/>
            <person name="Rogers Y.-H."/>
            <person name="Friedman R."/>
            <person name="Venter J.C."/>
        </authorList>
    </citation>
    <scope>NUCLEOTIDE SEQUENCE [LARGE SCALE GENOMIC DNA]</scope>
    <source>
        <strain evidence="2 3">KT99</strain>
    </source>
</reference>
<feature type="chain" id="PRO_5002736524" evidence="1">
    <location>
        <begin position="24"/>
        <end position="115"/>
    </location>
</feature>
<feature type="signal peptide" evidence="1">
    <location>
        <begin position="1"/>
        <end position="23"/>
    </location>
</feature>
<keyword evidence="3" id="KW-1185">Reference proteome</keyword>
<gene>
    <name evidence="2" type="ORF">KT99_18212</name>
</gene>
<proteinExistence type="predicted"/>
<accession>A9DGS2</accession>
<dbReference type="EMBL" id="ABIC01000045">
    <property type="protein sequence ID" value="EDP99273.1"/>
    <property type="molecule type" value="Genomic_DNA"/>
</dbReference>
<evidence type="ECO:0000313" key="3">
    <source>
        <dbReference type="Proteomes" id="UP000005839"/>
    </source>
</evidence>
<dbReference type="Proteomes" id="UP000005839">
    <property type="component" value="Unassembled WGS sequence"/>
</dbReference>
<keyword evidence="1" id="KW-0732">Signal</keyword>
<dbReference type="AlphaFoldDB" id="A9DGS2"/>
<sequence>MSFKKSKLASCMELAAMMPGAVAIAQTDDTLSAYSSSVNQEQTLTYFVYLSEVGSLTKATVNNKKKLAVSLKRVEAAQQIVVSAILALDGNIEHLPGVKLLGNFIRIRADAGYAA</sequence>
<evidence type="ECO:0000256" key="1">
    <source>
        <dbReference type="SAM" id="SignalP"/>
    </source>
</evidence>